<dbReference type="EMBL" id="CDMY01000104">
    <property type="protein sequence ID" value="CEL92718.1"/>
    <property type="molecule type" value="Genomic_DNA"/>
</dbReference>
<evidence type="ECO:0000256" key="4">
    <source>
        <dbReference type="SAM" id="Phobius"/>
    </source>
</evidence>
<evidence type="ECO:0000259" key="5">
    <source>
        <dbReference type="PROSITE" id="PS51352"/>
    </source>
</evidence>
<dbReference type="PANTHER" id="PTHR45672">
    <property type="entry name" value="PROTEIN DISULFIDE-ISOMERASE C17H9.14C-RELATED"/>
    <property type="match status" value="1"/>
</dbReference>
<keyword evidence="2" id="KW-0732">Signal</keyword>
<dbReference type="GO" id="GO:0005783">
    <property type="term" value="C:endoplasmic reticulum"/>
    <property type="evidence" value="ECO:0007669"/>
    <property type="project" value="TreeGrafter"/>
</dbReference>
<evidence type="ECO:0000256" key="3">
    <source>
        <dbReference type="SAM" id="MobiDB-lite"/>
    </source>
</evidence>
<dbReference type="OrthoDB" id="1899781at2759"/>
<dbReference type="GO" id="GO:0003756">
    <property type="term" value="F:protein disulfide isomerase activity"/>
    <property type="evidence" value="ECO:0007669"/>
    <property type="project" value="TreeGrafter"/>
</dbReference>
<dbReference type="SUPFAM" id="SSF52833">
    <property type="entry name" value="Thioredoxin-like"/>
    <property type="match status" value="1"/>
</dbReference>
<dbReference type="STRING" id="1169540.A0A0G4EBP6"/>
<proteinExistence type="inferred from homology"/>
<keyword evidence="7" id="KW-1185">Reference proteome</keyword>
<protein>
    <recommendedName>
        <fullName evidence="5">Thioredoxin domain-containing protein</fullName>
    </recommendedName>
</protein>
<sequence>MSVRGDPAPAAGSDTSVTTPAPAAENDTSVTTPAPAAENDTSVTTPAPAAENDTSVTTPAPAAENDTSVTTPAPAAGSDTSVAAIEATEADFDEHIKGSPHVLVMFYASWCLPSQRMLPVFDNVTQILATHDPAVKLIKIDCADGTFDGWLDLCDDDGYHIDSVPTFKLFTDGSVKAAVERPSRYWMNATTAHGGNYEGETGVNLIVDWVDGQLNNVDGHSDKGGKGGNGLMIAAIVISLVLFASFIGACVMRYLYWVRLPGVCLRDVCSKDSARGSCMIRQPMARQEGSPSSLSTSSSRLPLQLP</sequence>
<evidence type="ECO:0000313" key="7">
    <source>
        <dbReference type="Proteomes" id="UP000041254"/>
    </source>
</evidence>
<feature type="compositionally biased region" description="Low complexity" evidence="3">
    <location>
        <begin position="290"/>
        <end position="306"/>
    </location>
</feature>
<keyword evidence="4" id="KW-1133">Transmembrane helix</keyword>
<dbReference type="AlphaFoldDB" id="A0A0G4EBP6"/>
<feature type="domain" description="Thioredoxin" evidence="5">
    <location>
        <begin position="54"/>
        <end position="215"/>
    </location>
</feature>
<name>A0A0G4EBP6_VITBC</name>
<dbReference type="InterPro" id="IPR013766">
    <property type="entry name" value="Thioredoxin_domain"/>
</dbReference>
<evidence type="ECO:0000256" key="1">
    <source>
        <dbReference type="ARBA" id="ARBA00006347"/>
    </source>
</evidence>
<dbReference type="VEuPathDB" id="CryptoDB:Vbra_1928"/>
<keyword evidence="4" id="KW-0472">Membrane</keyword>
<dbReference type="InterPro" id="IPR051063">
    <property type="entry name" value="PDI"/>
</dbReference>
<evidence type="ECO:0000256" key="2">
    <source>
        <dbReference type="ARBA" id="ARBA00022729"/>
    </source>
</evidence>
<accession>A0A0G4EBP6</accession>
<feature type="region of interest" description="Disordered" evidence="3">
    <location>
        <begin position="280"/>
        <end position="306"/>
    </location>
</feature>
<gene>
    <name evidence="6" type="ORF">Vbra_1928</name>
</gene>
<dbReference type="Proteomes" id="UP000041254">
    <property type="component" value="Unassembled WGS sequence"/>
</dbReference>
<dbReference type="InParanoid" id="A0A0G4EBP6"/>
<dbReference type="CDD" id="cd02961">
    <property type="entry name" value="PDI_a_family"/>
    <property type="match status" value="1"/>
</dbReference>
<dbReference type="PANTHER" id="PTHR45672:SF3">
    <property type="entry name" value="THIOREDOXIN DOMAIN-CONTAINING PROTEIN 5"/>
    <property type="match status" value="1"/>
</dbReference>
<dbReference type="Gene3D" id="3.40.30.10">
    <property type="entry name" value="Glutaredoxin"/>
    <property type="match status" value="1"/>
</dbReference>
<feature type="region of interest" description="Disordered" evidence="3">
    <location>
        <begin position="1"/>
        <end position="78"/>
    </location>
</feature>
<dbReference type="InterPro" id="IPR036249">
    <property type="entry name" value="Thioredoxin-like_sf"/>
</dbReference>
<reference evidence="6 7" key="1">
    <citation type="submission" date="2014-11" db="EMBL/GenBank/DDBJ databases">
        <authorList>
            <person name="Zhu J."/>
            <person name="Qi W."/>
            <person name="Song R."/>
        </authorList>
    </citation>
    <scope>NUCLEOTIDE SEQUENCE [LARGE SCALE GENOMIC DNA]</scope>
</reference>
<dbReference type="Pfam" id="PF00085">
    <property type="entry name" value="Thioredoxin"/>
    <property type="match status" value="1"/>
</dbReference>
<comment type="similarity">
    <text evidence="1">Belongs to the protein disulfide isomerase family.</text>
</comment>
<organism evidence="6 7">
    <name type="scientific">Vitrella brassicaformis (strain CCMP3155)</name>
    <dbReference type="NCBI Taxonomy" id="1169540"/>
    <lineage>
        <taxon>Eukaryota</taxon>
        <taxon>Sar</taxon>
        <taxon>Alveolata</taxon>
        <taxon>Colpodellida</taxon>
        <taxon>Vitrellaceae</taxon>
        <taxon>Vitrella</taxon>
    </lineage>
</organism>
<dbReference type="GO" id="GO:0006457">
    <property type="term" value="P:protein folding"/>
    <property type="evidence" value="ECO:0007669"/>
    <property type="project" value="TreeGrafter"/>
</dbReference>
<feature type="transmembrane region" description="Helical" evidence="4">
    <location>
        <begin position="231"/>
        <end position="256"/>
    </location>
</feature>
<dbReference type="PROSITE" id="PS51352">
    <property type="entry name" value="THIOREDOXIN_2"/>
    <property type="match status" value="1"/>
</dbReference>
<evidence type="ECO:0000313" key="6">
    <source>
        <dbReference type="EMBL" id="CEL92718.1"/>
    </source>
</evidence>
<keyword evidence="4" id="KW-0812">Transmembrane</keyword>